<sequence length="119" mass="13596">MNGLSKPILWPVFVQNISSTYLDFKQTFLFGFTIPLTFDIKRSQVIQSNYGALVSETTVECSDKEGLFQITRCFPITSRKYCTVFTCLYKTVEQLAINPAFITSIVKLFTFLLANILEK</sequence>
<name>A0A1B0AFQ6_GLOPL</name>
<reference evidence="2" key="1">
    <citation type="submission" date="2014-03" db="EMBL/GenBank/DDBJ databases">
        <authorList>
            <person name="Aksoy S."/>
            <person name="Warren W."/>
            <person name="Wilson R.K."/>
        </authorList>
    </citation>
    <scope>NUCLEOTIDE SEQUENCE [LARGE SCALE GENOMIC DNA]</scope>
    <source>
        <strain evidence="2">IAEA</strain>
    </source>
</reference>
<evidence type="ECO:0000313" key="2">
    <source>
        <dbReference type="Proteomes" id="UP000092445"/>
    </source>
</evidence>
<protein>
    <submittedName>
        <fullName evidence="1">Uncharacterized protein</fullName>
    </submittedName>
</protein>
<dbReference type="AlphaFoldDB" id="A0A1B0AFQ6"/>
<proteinExistence type="predicted"/>
<dbReference type="EnsemblMetazoa" id="GPAI044230-RA">
    <property type="protein sequence ID" value="GPAI044230-PA"/>
    <property type="gene ID" value="GPAI044230"/>
</dbReference>
<dbReference type="VEuPathDB" id="VectorBase:GPAI044230"/>
<accession>A0A1B0AFQ6</accession>
<evidence type="ECO:0000313" key="1">
    <source>
        <dbReference type="EnsemblMetazoa" id="GPAI044230-PA"/>
    </source>
</evidence>
<organism evidence="1 2">
    <name type="scientific">Glossina pallidipes</name>
    <name type="common">Tsetse fly</name>
    <dbReference type="NCBI Taxonomy" id="7398"/>
    <lineage>
        <taxon>Eukaryota</taxon>
        <taxon>Metazoa</taxon>
        <taxon>Ecdysozoa</taxon>
        <taxon>Arthropoda</taxon>
        <taxon>Hexapoda</taxon>
        <taxon>Insecta</taxon>
        <taxon>Pterygota</taxon>
        <taxon>Neoptera</taxon>
        <taxon>Endopterygota</taxon>
        <taxon>Diptera</taxon>
        <taxon>Brachycera</taxon>
        <taxon>Muscomorpha</taxon>
        <taxon>Hippoboscoidea</taxon>
        <taxon>Glossinidae</taxon>
        <taxon>Glossina</taxon>
    </lineage>
</organism>
<reference evidence="1" key="2">
    <citation type="submission" date="2020-05" db="UniProtKB">
        <authorList>
            <consortium name="EnsemblMetazoa"/>
        </authorList>
    </citation>
    <scope>IDENTIFICATION</scope>
    <source>
        <strain evidence="1">IAEA</strain>
    </source>
</reference>
<keyword evidence="2" id="KW-1185">Reference proteome</keyword>
<dbReference type="Proteomes" id="UP000092445">
    <property type="component" value="Unassembled WGS sequence"/>
</dbReference>